<protein>
    <recommendedName>
        <fullName evidence="3">HEAT repeat domain-containing protein</fullName>
    </recommendedName>
</protein>
<dbReference type="Proteomes" id="UP001596161">
    <property type="component" value="Unassembled WGS sequence"/>
</dbReference>
<gene>
    <name evidence="1" type="ORF">ACFPIB_01370</name>
</gene>
<dbReference type="Gene3D" id="1.25.10.10">
    <property type="entry name" value="Leucine-rich Repeat Variant"/>
    <property type="match status" value="1"/>
</dbReference>
<keyword evidence="2" id="KW-1185">Reference proteome</keyword>
<name>A0ABW0E8R5_9BACT</name>
<evidence type="ECO:0000313" key="1">
    <source>
        <dbReference type="EMBL" id="MFC5269239.1"/>
    </source>
</evidence>
<evidence type="ECO:0000313" key="2">
    <source>
        <dbReference type="Proteomes" id="UP001596161"/>
    </source>
</evidence>
<dbReference type="InterPro" id="IPR011989">
    <property type="entry name" value="ARM-like"/>
</dbReference>
<comment type="caution">
    <text evidence="1">The sequence shown here is derived from an EMBL/GenBank/DDBJ whole genome shotgun (WGS) entry which is preliminary data.</text>
</comment>
<dbReference type="InterPro" id="IPR016024">
    <property type="entry name" value="ARM-type_fold"/>
</dbReference>
<reference evidence="2" key="1">
    <citation type="journal article" date="2019" name="Int. J. Syst. Evol. Microbiol.">
        <title>The Global Catalogue of Microorganisms (GCM) 10K type strain sequencing project: providing services to taxonomists for standard genome sequencing and annotation.</title>
        <authorList>
            <consortium name="The Broad Institute Genomics Platform"/>
            <consortium name="The Broad Institute Genome Sequencing Center for Infectious Disease"/>
            <person name="Wu L."/>
            <person name="Ma J."/>
        </authorList>
    </citation>
    <scope>NUCLEOTIDE SEQUENCE [LARGE SCALE GENOMIC DNA]</scope>
    <source>
        <strain evidence="2">KACC 12602</strain>
    </source>
</reference>
<dbReference type="RefSeq" id="WP_378015620.1">
    <property type="nucleotide sequence ID" value="NZ_JBHSKT010000001.1"/>
</dbReference>
<proteinExistence type="predicted"/>
<accession>A0ABW0E8R5</accession>
<dbReference type="EMBL" id="JBHSKT010000001">
    <property type="protein sequence ID" value="MFC5269239.1"/>
    <property type="molecule type" value="Genomic_DNA"/>
</dbReference>
<organism evidence="1 2">
    <name type="scientific">Adhaeribacter terreus</name>
    <dbReference type="NCBI Taxonomy" id="529703"/>
    <lineage>
        <taxon>Bacteria</taxon>
        <taxon>Pseudomonadati</taxon>
        <taxon>Bacteroidota</taxon>
        <taxon>Cytophagia</taxon>
        <taxon>Cytophagales</taxon>
        <taxon>Hymenobacteraceae</taxon>
        <taxon>Adhaeribacter</taxon>
    </lineage>
</organism>
<evidence type="ECO:0008006" key="3">
    <source>
        <dbReference type="Google" id="ProtNLM"/>
    </source>
</evidence>
<sequence>MKTALQNLSDYTGTVGELQNFLQQNPESFSLMFREMLHNPNARVRLRMGNAVEKAARRNPEMLKPFRMEILAALERKETEIIWQVALLLGHLNLEEDDLALAVNTLFNWLDTIPHKFVKINCLQTLAVLAKQHDWLQSEVKEILQASLEHESPAIRARARILLKAFNATKKR</sequence>
<dbReference type="SUPFAM" id="SSF48371">
    <property type="entry name" value="ARM repeat"/>
    <property type="match status" value="1"/>
</dbReference>